<keyword evidence="1" id="KW-0732">Signal</keyword>
<name>A0A4Y5UGM2_CUPSA</name>
<evidence type="ECO:0000313" key="3">
    <source>
        <dbReference type="EMBL" id="QDC23126.1"/>
    </source>
</evidence>
<protein>
    <submittedName>
        <fullName evidence="2">Toxin 19 isoform S1</fullName>
    </submittedName>
    <submittedName>
        <fullName evidence="3">Toxin 19 isoform S2</fullName>
    </submittedName>
</protein>
<sequence length="69" mass="7498" precursor="true">MCPKMQVLLLVVGLIMLLGVFAETDSSEITEETRNYCVAKRCRPGGRQCCSGKPCACVGKVCKCPRDNS</sequence>
<dbReference type="EMBL" id="MH754590">
    <property type="protein sequence ID" value="QDC23125.1"/>
    <property type="molecule type" value="mRNA"/>
</dbReference>
<dbReference type="AlphaFoldDB" id="A0A4Y5UGM2"/>
<feature type="chain" id="PRO_5036129429" evidence="1">
    <location>
        <begin position="23"/>
        <end position="69"/>
    </location>
</feature>
<dbReference type="EMBL" id="MH754591">
    <property type="protein sequence ID" value="QDC23126.1"/>
    <property type="molecule type" value="mRNA"/>
</dbReference>
<feature type="signal peptide" evidence="1">
    <location>
        <begin position="1"/>
        <end position="22"/>
    </location>
</feature>
<evidence type="ECO:0000313" key="2">
    <source>
        <dbReference type="EMBL" id="QDC23125.1"/>
    </source>
</evidence>
<proteinExistence type="evidence at transcript level"/>
<accession>A0A4Y5UGM2</accession>
<organism evidence="2">
    <name type="scientific">Cupiennius salei</name>
    <name type="common">American wandering spider</name>
    <dbReference type="NCBI Taxonomy" id="6928"/>
    <lineage>
        <taxon>Eukaryota</taxon>
        <taxon>Metazoa</taxon>
        <taxon>Ecdysozoa</taxon>
        <taxon>Arthropoda</taxon>
        <taxon>Chelicerata</taxon>
        <taxon>Arachnida</taxon>
        <taxon>Araneae</taxon>
        <taxon>Araneomorphae</taxon>
        <taxon>Entelegynae</taxon>
        <taxon>Lycosoidea</taxon>
        <taxon>Ctenidae</taxon>
        <taxon>Cupiennius</taxon>
    </lineage>
</organism>
<reference evidence="2" key="1">
    <citation type="journal article" date="2019" name="Toxins">
        <title>The dual prey-inactivation strategy of spiders-in-depth venomic analysis of Cupiennius salei.</title>
        <authorList>
            <person name="Kuhn-Nentwig L."/>
            <person name="Langenegger N."/>
            <person name="Heller M."/>
            <person name="Koua D."/>
            <person name="Nentwig W."/>
        </authorList>
    </citation>
    <scope>NUCLEOTIDE SEQUENCE</scope>
    <source>
        <tissue evidence="2">Venom gland</tissue>
    </source>
</reference>
<evidence type="ECO:0000256" key="1">
    <source>
        <dbReference type="SAM" id="SignalP"/>
    </source>
</evidence>